<evidence type="ECO:0000313" key="3">
    <source>
        <dbReference type="Proteomes" id="UP000664628"/>
    </source>
</evidence>
<dbReference type="EMBL" id="JAFMYW010000001">
    <property type="protein sequence ID" value="MBO0947867.1"/>
    <property type="molecule type" value="Genomic_DNA"/>
</dbReference>
<dbReference type="Gene3D" id="3.90.1150.200">
    <property type="match status" value="1"/>
</dbReference>
<proteinExistence type="predicted"/>
<accession>A0ABS3JG46</accession>
<name>A0ABS3JG46_9BACT</name>
<dbReference type="RefSeq" id="WP_207327762.1">
    <property type="nucleotide sequence ID" value="NZ_JAFMYW010000001.1"/>
</dbReference>
<reference evidence="2 3" key="1">
    <citation type="submission" date="2021-03" db="EMBL/GenBank/DDBJ databases">
        <title>Fibrella sp. HMF5405 genome sequencing and assembly.</title>
        <authorList>
            <person name="Kang H."/>
            <person name="Kim H."/>
            <person name="Bae S."/>
            <person name="Joh K."/>
        </authorList>
    </citation>
    <scope>NUCLEOTIDE SEQUENCE [LARGE SCALE GENOMIC DNA]</scope>
    <source>
        <strain evidence="2 3">HMF5405</strain>
    </source>
</reference>
<evidence type="ECO:0000313" key="2">
    <source>
        <dbReference type="EMBL" id="MBO0947867.1"/>
    </source>
</evidence>
<keyword evidence="3" id="KW-1185">Reference proteome</keyword>
<organism evidence="2 3">
    <name type="scientific">Fibrella forsythiae</name>
    <dbReference type="NCBI Taxonomy" id="2817061"/>
    <lineage>
        <taxon>Bacteria</taxon>
        <taxon>Pseudomonadati</taxon>
        <taxon>Bacteroidota</taxon>
        <taxon>Cytophagia</taxon>
        <taxon>Cytophagales</taxon>
        <taxon>Spirosomataceae</taxon>
        <taxon>Fibrella</taxon>
    </lineage>
</organism>
<evidence type="ECO:0000259" key="1">
    <source>
        <dbReference type="Pfam" id="PF08818"/>
    </source>
</evidence>
<comment type="caution">
    <text evidence="2">The sequence shown here is derived from an EMBL/GenBank/DDBJ whole genome shotgun (WGS) entry which is preliminary data.</text>
</comment>
<dbReference type="Pfam" id="PF08818">
    <property type="entry name" value="DUF1801"/>
    <property type="match status" value="1"/>
</dbReference>
<gene>
    <name evidence="2" type="ORF">J2I46_04690</name>
</gene>
<feature type="domain" description="YdhG-like" evidence="1">
    <location>
        <begin position="25"/>
        <end position="114"/>
    </location>
</feature>
<dbReference type="Proteomes" id="UP000664628">
    <property type="component" value="Unassembled WGS sequence"/>
</dbReference>
<dbReference type="InterPro" id="IPR014922">
    <property type="entry name" value="YdhG-like"/>
</dbReference>
<sequence length="129" mass="14553">MKAGAPTPKTIDEYLYDFPEAVQYLLEELRQAIREAAPEAVETISYQMPAFMLDGKLVYFAGYKNHIGFYPTPSGITAFKDELSAYNCAKGTVQFPLDKPLPIDLITRIVKFRVQENLAKSLAKKSTRK</sequence>
<protein>
    <submittedName>
        <fullName evidence="2">DUF1801 domain-containing protein</fullName>
    </submittedName>
</protein>
<dbReference type="SUPFAM" id="SSF159888">
    <property type="entry name" value="YdhG-like"/>
    <property type="match status" value="1"/>
</dbReference>